<organism evidence="1 2">
    <name type="scientific">Sphaerisporangium rufum</name>
    <dbReference type="NCBI Taxonomy" id="1381558"/>
    <lineage>
        <taxon>Bacteria</taxon>
        <taxon>Bacillati</taxon>
        <taxon>Actinomycetota</taxon>
        <taxon>Actinomycetes</taxon>
        <taxon>Streptosporangiales</taxon>
        <taxon>Streptosporangiaceae</taxon>
        <taxon>Sphaerisporangium</taxon>
    </lineage>
</organism>
<proteinExistence type="predicted"/>
<dbReference type="EMBL" id="BOOU01000011">
    <property type="protein sequence ID" value="GII75750.1"/>
    <property type="molecule type" value="Genomic_DNA"/>
</dbReference>
<dbReference type="Pfam" id="PF10127">
    <property type="entry name" value="RlaP"/>
    <property type="match status" value="1"/>
</dbReference>
<dbReference type="InterPro" id="IPR018775">
    <property type="entry name" value="RlaP"/>
</dbReference>
<dbReference type="AlphaFoldDB" id="A0A919V2Y3"/>
<keyword evidence="2" id="KW-1185">Reference proteome</keyword>
<name>A0A919V2Y3_9ACTN</name>
<sequence length="133" mass="15119">MLSRRAGHRFLGYLRAQRDRMVRPGNGKGTNRPELIALYGFDVKFAGHMVRLGVQGVELLETGRITLPIPEPWRSWIVDLRQGRHTKDEALAAAADLEARIEQLIPACDLPDEPDMRRVDQWLVTAYQAAWTS</sequence>
<reference evidence="1" key="1">
    <citation type="submission" date="2021-01" db="EMBL/GenBank/DDBJ databases">
        <title>Whole genome shotgun sequence of Sphaerisporangium rufum NBRC 109079.</title>
        <authorList>
            <person name="Komaki H."/>
            <person name="Tamura T."/>
        </authorList>
    </citation>
    <scope>NUCLEOTIDE SEQUENCE</scope>
    <source>
        <strain evidence="1">NBRC 109079</strain>
    </source>
</reference>
<evidence type="ECO:0000313" key="2">
    <source>
        <dbReference type="Proteomes" id="UP000655287"/>
    </source>
</evidence>
<protein>
    <submittedName>
        <fullName evidence="1">Uncharacterized protein</fullName>
    </submittedName>
</protein>
<comment type="caution">
    <text evidence="1">The sequence shown here is derived from an EMBL/GenBank/DDBJ whole genome shotgun (WGS) entry which is preliminary data.</text>
</comment>
<accession>A0A919V2Y3</accession>
<dbReference type="Proteomes" id="UP000655287">
    <property type="component" value="Unassembled WGS sequence"/>
</dbReference>
<gene>
    <name evidence="1" type="ORF">Sru01_07320</name>
</gene>
<evidence type="ECO:0000313" key="1">
    <source>
        <dbReference type="EMBL" id="GII75750.1"/>
    </source>
</evidence>